<dbReference type="AlphaFoldDB" id="Q07QQ9"/>
<dbReference type="KEGG" id="rpe:RPE_1777"/>
<gene>
    <name evidence="1" type="ordered locus">RPE_1777</name>
</gene>
<name>Q07QQ9_RHOP5</name>
<dbReference type="EMBL" id="CP000463">
    <property type="protein sequence ID" value="ABJ05725.1"/>
    <property type="molecule type" value="Genomic_DNA"/>
</dbReference>
<dbReference type="OrthoDB" id="8139963at2"/>
<dbReference type="HOGENOM" id="CLU_2587455_0_0_5"/>
<reference evidence="1" key="1">
    <citation type="submission" date="2006-09" db="EMBL/GenBank/DDBJ databases">
        <title>Complete sequence of Rhodopseudomonas palustris BisA53.</title>
        <authorList>
            <consortium name="US DOE Joint Genome Institute"/>
            <person name="Copeland A."/>
            <person name="Lucas S."/>
            <person name="Lapidus A."/>
            <person name="Barry K."/>
            <person name="Detter J.C."/>
            <person name="Glavina del Rio T."/>
            <person name="Hammon N."/>
            <person name="Israni S."/>
            <person name="Dalin E."/>
            <person name="Tice H."/>
            <person name="Pitluck S."/>
            <person name="Chain P."/>
            <person name="Malfatti S."/>
            <person name="Shin M."/>
            <person name="Vergez L."/>
            <person name="Schmutz J."/>
            <person name="Larimer F."/>
            <person name="Land M."/>
            <person name="Hauser L."/>
            <person name="Pelletier D.A."/>
            <person name="Kyrpides N."/>
            <person name="Kim E."/>
            <person name="Harwood C.S."/>
            <person name="Oda Y."/>
            <person name="Richardson P."/>
        </authorList>
    </citation>
    <scope>NUCLEOTIDE SEQUENCE [LARGE SCALE GENOMIC DNA]</scope>
    <source>
        <strain evidence="1">BisA53</strain>
    </source>
</reference>
<organism evidence="1">
    <name type="scientific">Rhodopseudomonas palustris (strain BisA53)</name>
    <dbReference type="NCBI Taxonomy" id="316055"/>
    <lineage>
        <taxon>Bacteria</taxon>
        <taxon>Pseudomonadati</taxon>
        <taxon>Pseudomonadota</taxon>
        <taxon>Alphaproteobacteria</taxon>
        <taxon>Hyphomicrobiales</taxon>
        <taxon>Nitrobacteraceae</taxon>
        <taxon>Rhodopseudomonas</taxon>
    </lineage>
</organism>
<accession>Q07QQ9</accession>
<proteinExistence type="predicted"/>
<dbReference type="STRING" id="316055.RPE_1777"/>
<sequence>MPHSPFLRRIKQMFSAPGAYVRSLKDGLKGRRLIVPARPMTDQELARAIREFLAASGSDRTRRPLGDGSEGN</sequence>
<protein>
    <submittedName>
        <fullName evidence="1">Uncharacterized protein</fullName>
    </submittedName>
</protein>
<evidence type="ECO:0000313" key="1">
    <source>
        <dbReference type="EMBL" id="ABJ05725.1"/>
    </source>
</evidence>